<reference evidence="1" key="1">
    <citation type="submission" date="2022-10" db="EMBL/GenBank/DDBJ databases">
        <title>Culturing micro-colonial fungi from biological soil crusts in the Mojave desert and describing Neophaeococcomyces mojavensis, and introducing the new genera and species Taxawa tesnikishii.</title>
        <authorList>
            <person name="Kurbessoian T."/>
            <person name="Stajich J.E."/>
        </authorList>
    </citation>
    <scope>NUCLEOTIDE SEQUENCE</scope>
    <source>
        <strain evidence="1">JES_112</strain>
    </source>
</reference>
<name>A0ACC2ZWR4_9EURO</name>
<gene>
    <name evidence="1" type="ORF">H2198_008714</name>
</gene>
<evidence type="ECO:0000313" key="1">
    <source>
        <dbReference type="EMBL" id="KAJ9652052.1"/>
    </source>
</evidence>
<accession>A0ACC2ZWR4</accession>
<organism evidence="1 2">
    <name type="scientific">Neophaeococcomyces mojaviensis</name>
    <dbReference type="NCBI Taxonomy" id="3383035"/>
    <lineage>
        <taxon>Eukaryota</taxon>
        <taxon>Fungi</taxon>
        <taxon>Dikarya</taxon>
        <taxon>Ascomycota</taxon>
        <taxon>Pezizomycotina</taxon>
        <taxon>Eurotiomycetes</taxon>
        <taxon>Chaetothyriomycetidae</taxon>
        <taxon>Chaetothyriales</taxon>
        <taxon>Chaetothyriales incertae sedis</taxon>
        <taxon>Neophaeococcomyces</taxon>
    </lineage>
</organism>
<comment type="caution">
    <text evidence="1">The sequence shown here is derived from an EMBL/GenBank/DDBJ whole genome shotgun (WGS) entry which is preliminary data.</text>
</comment>
<keyword evidence="2" id="KW-1185">Reference proteome</keyword>
<protein>
    <submittedName>
        <fullName evidence="1">Uncharacterized protein</fullName>
    </submittedName>
</protein>
<proteinExistence type="predicted"/>
<dbReference type="Proteomes" id="UP001172386">
    <property type="component" value="Unassembled WGS sequence"/>
</dbReference>
<dbReference type="EMBL" id="JAPDRQ010000221">
    <property type="protein sequence ID" value="KAJ9652052.1"/>
    <property type="molecule type" value="Genomic_DNA"/>
</dbReference>
<sequence length="1236" mass="141350">MTGIDSLRSFLARPRSRSQSRPHRGNCRDTQTVDKDSEPSFVSASGNSSNGLQVSTKPIPKIATQQTSELRRETATQYVSRETPAINTQLLPLELKESVPLRTCKTDTKLAKWVQYDMWDEAYNKLKNEQPKRFKAYQDYIANPHELNGTNKLPYDLDAIQNSNREQHLAEIIGVRLQDIENKRSPIAAKAYEKVVAGLLFAKDFIGAAISSEPHGALAWAGISMLLPLLLNPAVQDKAAVEGLADISDLMLHYRVIEKIYRDPRNRDLEIQELGSEVRKKIVMLYSLVLEFQIRMLCHYASSSLERYGKNIIIRDDWQHLHARITSEDRSIREALDVIGHAQLAAGFKEQKLQLDRVLDSHMGYFEKVLSSTTELSSQVQHLEQSLRHHRSSEFSVKTQTYWVVPKQPVKNFIGRENEISQISSYFSTSQTGDVLITSRHQDLEEQYHIIYVPSMPVDDGIRLLLHHYTQVNIEYYRTQASRIVARLGGLALAIDQAAAYTKYKQLPIEKLHEFVASYEKQRKKILQHTSELAGLDRRISAFTTWEMSFQQLCRDDTDQQKSMAHFLTLSAFLGLTSISESFFRYYWERSDTKPGWMWIFAISTDTDSDEEDSTSEAELQNNDHDNIGIHQDALPRDDHQASEKKSEAEWDPDLYWKFIHQAHTLSLLQDTSTGSEEGGATFSLHPLIGDWLQLRATTKQRRACINEAIDIAVTSIQVYESISTDAAVKQSLLLHLDAILSNEEAYCKGEHLLGQEITTCDNAEYFASFYCDQGQFESSKRLAALALKTRINTLGKEHPLTLASMNPVAVVLIEQGRYEEAENMLQELIPLQETILGKRHTDTLESMDNLARLQGLQGKYAESEMTSRDIINIRREVLGEEHFDTLATMSNLADTVLMRQGKLSEAEQIFRKVLQRAKSTLGKEHTQTLACMANLAWVLGVQDQYEEAEMIFRETVPLVERLLGKEHPDTQRVMNNFAELLRNQEKYREAEQIYRKTFPLQEKLLGKKHPATLSTRSYFALTLTWLMKYKEAEQICREILPMAQEVWGRKDLATLTIMGQTTDLLILQNNHGEAEQILREAIPMMEKVFGEDDLRLTINKVAFARALSKQSKYTEAEQVFREVKLIMEKTPDLWHPKLTLLTFNLLVDQSKNERAEQVLGEIIPVMEEKSDKEDPSSTRNTGFLLRFLGSKYKRMKAEQILQEVVARMEKILGKDYPIAIASEGHLAKHLGTRSI</sequence>
<evidence type="ECO:0000313" key="2">
    <source>
        <dbReference type="Proteomes" id="UP001172386"/>
    </source>
</evidence>